<evidence type="ECO:0000313" key="2">
    <source>
        <dbReference type="Proteomes" id="UP000235145"/>
    </source>
</evidence>
<reference evidence="1 2" key="1">
    <citation type="journal article" date="2017" name="Nat. Commun.">
        <title>Genome assembly with in vitro proximity ligation data and whole-genome triplication in lettuce.</title>
        <authorList>
            <person name="Reyes-Chin-Wo S."/>
            <person name="Wang Z."/>
            <person name="Yang X."/>
            <person name="Kozik A."/>
            <person name="Arikit S."/>
            <person name="Song C."/>
            <person name="Xia L."/>
            <person name="Froenicke L."/>
            <person name="Lavelle D.O."/>
            <person name="Truco M.J."/>
            <person name="Xia R."/>
            <person name="Zhu S."/>
            <person name="Xu C."/>
            <person name="Xu H."/>
            <person name="Xu X."/>
            <person name="Cox K."/>
            <person name="Korf I."/>
            <person name="Meyers B.C."/>
            <person name="Michelmore R.W."/>
        </authorList>
    </citation>
    <scope>NUCLEOTIDE SEQUENCE [LARGE SCALE GENOMIC DNA]</scope>
    <source>
        <strain evidence="2">cv. Salinas</strain>
        <tissue evidence="1">Seedlings</tissue>
    </source>
</reference>
<evidence type="ECO:0000313" key="1">
    <source>
        <dbReference type="EMBL" id="KAJ0206469.1"/>
    </source>
</evidence>
<protein>
    <submittedName>
        <fullName evidence="1">Uncharacterized protein</fullName>
    </submittedName>
</protein>
<dbReference type="EMBL" id="NBSK02000005">
    <property type="protein sequence ID" value="KAJ0206469.1"/>
    <property type="molecule type" value="Genomic_DNA"/>
</dbReference>
<sequence length="114" mass="13129">MYEPSKGTRKKPNTKPNLDTAANRQIIYLTESKSIKPGRKDLLRNFFSGSIAVAHRRHIEVERLTEIWQVRENFGTDWGYQGFCYFSSNAYQRMELKKLELFSGSIAIAIAIAI</sequence>
<organism evidence="1 2">
    <name type="scientific">Lactuca sativa</name>
    <name type="common">Garden lettuce</name>
    <dbReference type="NCBI Taxonomy" id="4236"/>
    <lineage>
        <taxon>Eukaryota</taxon>
        <taxon>Viridiplantae</taxon>
        <taxon>Streptophyta</taxon>
        <taxon>Embryophyta</taxon>
        <taxon>Tracheophyta</taxon>
        <taxon>Spermatophyta</taxon>
        <taxon>Magnoliopsida</taxon>
        <taxon>eudicotyledons</taxon>
        <taxon>Gunneridae</taxon>
        <taxon>Pentapetalae</taxon>
        <taxon>asterids</taxon>
        <taxon>campanulids</taxon>
        <taxon>Asterales</taxon>
        <taxon>Asteraceae</taxon>
        <taxon>Cichorioideae</taxon>
        <taxon>Cichorieae</taxon>
        <taxon>Lactucinae</taxon>
        <taxon>Lactuca</taxon>
    </lineage>
</organism>
<comment type="caution">
    <text evidence="1">The sequence shown here is derived from an EMBL/GenBank/DDBJ whole genome shotgun (WGS) entry which is preliminary data.</text>
</comment>
<dbReference type="Proteomes" id="UP000235145">
    <property type="component" value="Unassembled WGS sequence"/>
</dbReference>
<keyword evidence="2" id="KW-1185">Reference proteome</keyword>
<accession>A0A9R1XBQ3</accession>
<dbReference type="AlphaFoldDB" id="A0A9R1XBQ3"/>
<gene>
    <name evidence="1" type="ORF">LSAT_V11C500278730</name>
</gene>
<proteinExistence type="predicted"/>
<name>A0A9R1XBQ3_LACSA</name>